<dbReference type="GO" id="GO:0008239">
    <property type="term" value="F:dipeptidyl-peptidase activity"/>
    <property type="evidence" value="ECO:0007669"/>
    <property type="project" value="TreeGrafter"/>
</dbReference>
<keyword evidence="5" id="KW-0325">Glycoprotein</keyword>
<dbReference type="InterPro" id="IPR029058">
    <property type="entry name" value="AB_hydrolase_fold"/>
</dbReference>
<proteinExistence type="inferred from homology"/>
<feature type="signal peptide" evidence="6">
    <location>
        <begin position="1"/>
        <end position="22"/>
    </location>
</feature>
<dbReference type="InterPro" id="IPR008758">
    <property type="entry name" value="Peptidase_S28"/>
</dbReference>
<dbReference type="GO" id="GO:0006508">
    <property type="term" value="P:proteolysis"/>
    <property type="evidence" value="ECO:0007669"/>
    <property type="project" value="UniProtKB-KW"/>
</dbReference>
<dbReference type="SUPFAM" id="SSF53474">
    <property type="entry name" value="alpha/beta-Hydrolases"/>
    <property type="match status" value="1"/>
</dbReference>
<keyword evidence="3 6" id="KW-0732">Signal</keyword>
<dbReference type="PANTHER" id="PTHR11010:SF5">
    <property type="entry name" value="RE36938P-RELATED"/>
    <property type="match status" value="1"/>
</dbReference>
<dbReference type="GO" id="GO:0070008">
    <property type="term" value="F:serine-type exopeptidase activity"/>
    <property type="evidence" value="ECO:0007669"/>
    <property type="project" value="InterPro"/>
</dbReference>
<dbReference type="Gene3D" id="3.40.50.1820">
    <property type="entry name" value="alpha/beta hydrolase"/>
    <property type="match status" value="1"/>
</dbReference>
<reference evidence="7" key="1">
    <citation type="submission" date="2017-01" db="EMBL/GenBank/DDBJ databases">
        <title>An insight into the sialome and mialome of the horn fly, Haematobia irritans.</title>
        <authorList>
            <person name="Breijo M."/>
            <person name="Boiani M."/>
            <person name="Ures X."/>
            <person name="Rocha S."/>
            <person name="Sequeira M."/>
            <person name="Ribeiro J.M."/>
        </authorList>
    </citation>
    <scope>NUCLEOTIDE SEQUENCE</scope>
</reference>
<accession>A0A1L8EIB9</accession>
<dbReference type="EMBL" id="GFDG01000309">
    <property type="protein sequence ID" value="JAV18490.1"/>
    <property type="molecule type" value="Transcribed_RNA"/>
</dbReference>
<dbReference type="Gene3D" id="1.20.120.980">
    <property type="entry name" value="Serine carboxypeptidase S28, SKS domain"/>
    <property type="match status" value="1"/>
</dbReference>
<keyword evidence="2 7" id="KW-0645">Protease</keyword>
<evidence type="ECO:0000256" key="3">
    <source>
        <dbReference type="ARBA" id="ARBA00022729"/>
    </source>
</evidence>
<protein>
    <submittedName>
        <fullName evidence="7">Putative serine protease</fullName>
    </submittedName>
</protein>
<evidence type="ECO:0000256" key="4">
    <source>
        <dbReference type="ARBA" id="ARBA00022801"/>
    </source>
</evidence>
<evidence type="ECO:0000256" key="5">
    <source>
        <dbReference type="ARBA" id="ARBA00023180"/>
    </source>
</evidence>
<dbReference type="InterPro" id="IPR042269">
    <property type="entry name" value="Ser_carbopepase_S28_SKS"/>
</dbReference>
<comment type="similarity">
    <text evidence="1">Belongs to the peptidase S28 family.</text>
</comment>
<keyword evidence="4" id="KW-0378">Hydrolase</keyword>
<dbReference type="AlphaFoldDB" id="A0A1L8EIB9"/>
<evidence type="ECO:0000256" key="1">
    <source>
        <dbReference type="ARBA" id="ARBA00011079"/>
    </source>
</evidence>
<feature type="chain" id="PRO_5012318303" evidence="6">
    <location>
        <begin position="23"/>
        <end position="491"/>
    </location>
</feature>
<evidence type="ECO:0000313" key="7">
    <source>
        <dbReference type="EMBL" id="JAV18490.1"/>
    </source>
</evidence>
<dbReference type="Pfam" id="PF05577">
    <property type="entry name" value="Peptidase_S28"/>
    <property type="match status" value="1"/>
</dbReference>
<evidence type="ECO:0000256" key="6">
    <source>
        <dbReference type="SAM" id="SignalP"/>
    </source>
</evidence>
<name>A0A1L8EIB9_HAEIR</name>
<organism evidence="7">
    <name type="scientific">Haematobia irritans</name>
    <name type="common">Horn fly</name>
    <name type="synonym">Conops irritans</name>
    <dbReference type="NCBI Taxonomy" id="7368"/>
    <lineage>
        <taxon>Eukaryota</taxon>
        <taxon>Metazoa</taxon>
        <taxon>Ecdysozoa</taxon>
        <taxon>Arthropoda</taxon>
        <taxon>Hexapoda</taxon>
        <taxon>Insecta</taxon>
        <taxon>Pterygota</taxon>
        <taxon>Neoptera</taxon>
        <taxon>Endopterygota</taxon>
        <taxon>Diptera</taxon>
        <taxon>Brachycera</taxon>
        <taxon>Muscomorpha</taxon>
        <taxon>Muscoidea</taxon>
        <taxon>Muscidae</taxon>
        <taxon>Haematobia</taxon>
    </lineage>
</organism>
<dbReference type="PANTHER" id="PTHR11010">
    <property type="entry name" value="PROTEASE S28 PRO-X CARBOXYPEPTIDASE-RELATED"/>
    <property type="match status" value="1"/>
</dbReference>
<evidence type="ECO:0000256" key="2">
    <source>
        <dbReference type="ARBA" id="ARBA00022670"/>
    </source>
</evidence>
<sequence length="491" mass="56288">MKLTLQVLTTLTFVVVLTKALSLQITRNKDIISHNEPVFVKSLKKLYQGPPVQEAETKAKVQTNWITQKLDHFNSSETRTWQMRYMVNDKYFKPGGPMFIHVGGEWDISPSGISSGIFVDLAKEHNGLLFYTEHRYYGKSKPTKDLMVENLKYLHVKQALADLAHFIEYQRETVTDLANSKVIMSGGSYSATMVVWFKKLYPHLLNGGWASSAPLLAKLDFEEYMEVVGKSWHTLGGDQCYQRIENGIGQFEEMISSKRTAEVKAMLKLCNNFDMKNDLDIWTLFSTFAYIFAGIAQYQKGDDIKSNCNYLMSFEDDLTALTKFWLRSFEGEYAGCIDVTYKDTLNFFKDTSYDNGWARPWYYQTCNEYGWYQTSKSQKQPFGRNFPIELSTTLCRDAYGPKYFDSFIQQMIDETNEFFGGLNPEVENIYMTHGSLDPWNPMGHGELQGAVMLPNASHCADVGSISALDSPEMRKSKERLGELVRQWLSDA</sequence>